<dbReference type="RefSeq" id="WP_093475480.1">
    <property type="nucleotide sequence ID" value="NZ_FOUI01000007.1"/>
</dbReference>
<keyword evidence="1" id="KW-0472">Membrane</keyword>
<dbReference type="AlphaFoldDB" id="A0A1I4RQ68"/>
<feature type="transmembrane region" description="Helical" evidence="1">
    <location>
        <begin position="12"/>
        <end position="32"/>
    </location>
</feature>
<evidence type="ECO:0000313" key="2">
    <source>
        <dbReference type="EMBL" id="SFM54351.1"/>
    </source>
</evidence>
<keyword evidence="1" id="KW-1133">Transmembrane helix</keyword>
<keyword evidence="1" id="KW-0812">Transmembrane</keyword>
<evidence type="ECO:0000313" key="3">
    <source>
        <dbReference type="Proteomes" id="UP000243629"/>
    </source>
</evidence>
<sequence>MTSISSTKNLPLRALVIIGIIITLLFAAWQLLPRTGLSTDLQPIGQGTPVLVLTRDIHYLGGADVLDMLKPMQIEYAPGLLMRVAHQGHETSRQFSERHGSRDGDLLLFDAEGELLGSLQVPKNQAMIRQWIASLLP</sequence>
<dbReference type="Proteomes" id="UP000243629">
    <property type="component" value="Unassembled WGS sequence"/>
</dbReference>
<organism evidence="2 3">
    <name type="scientific">Halopseudomonas yangmingensis</name>
    <dbReference type="NCBI Taxonomy" id="1720063"/>
    <lineage>
        <taxon>Bacteria</taxon>
        <taxon>Pseudomonadati</taxon>
        <taxon>Pseudomonadota</taxon>
        <taxon>Gammaproteobacteria</taxon>
        <taxon>Pseudomonadales</taxon>
        <taxon>Pseudomonadaceae</taxon>
        <taxon>Halopseudomonas</taxon>
    </lineage>
</organism>
<keyword evidence="3" id="KW-1185">Reference proteome</keyword>
<gene>
    <name evidence="2" type="ORF">SAMN05216217_107121</name>
</gene>
<dbReference type="STRING" id="1720063.SAMN05216217_107121"/>
<reference evidence="3" key="1">
    <citation type="submission" date="2016-10" db="EMBL/GenBank/DDBJ databases">
        <authorList>
            <person name="Varghese N."/>
            <person name="Submissions S."/>
        </authorList>
    </citation>
    <scope>NUCLEOTIDE SEQUENCE [LARGE SCALE GENOMIC DNA]</scope>
    <source>
        <strain evidence="3">DSM 24213</strain>
    </source>
</reference>
<name>A0A1I4RQ68_9GAMM</name>
<accession>A0A1I4RQ68</accession>
<evidence type="ECO:0000256" key="1">
    <source>
        <dbReference type="SAM" id="Phobius"/>
    </source>
</evidence>
<dbReference type="EMBL" id="FOUI01000007">
    <property type="protein sequence ID" value="SFM54351.1"/>
    <property type="molecule type" value="Genomic_DNA"/>
</dbReference>
<protein>
    <submittedName>
        <fullName evidence="2">Uncharacterized protein</fullName>
    </submittedName>
</protein>
<proteinExistence type="predicted"/>
<dbReference type="OrthoDB" id="8546435at2"/>